<dbReference type="EMBL" id="KV429081">
    <property type="protein sequence ID" value="KZT66979.1"/>
    <property type="molecule type" value="Genomic_DNA"/>
</dbReference>
<dbReference type="CDD" id="cd20557">
    <property type="entry name" value="CYCLIN_ScPCL1-like"/>
    <property type="match status" value="1"/>
</dbReference>
<dbReference type="Gene3D" id="1.10.472.10">
    <property type="entry name" value="Cyclin-like"/>
    <property type="match status" value="1"/>
</dbReference>
<organism evidence="2 3">
    <name type="scientific">Daedalea quercina L-15889</name>
    <dbReference type="NCBI Taxonomy" id="1314783"/>
    <lineage>
        <taxon>Eukaryota</taxon>
        <taxon>Fungi</taxon>
        <taxon>Dikarya</taxon>
        <taxon>Basidiomycota</taxon>
        <taxon>Agaricomycotina</taxon>
        <taxon>Agaricomycetes</taxon>
        <taxon>Polyporales</taxon>
        <taxon>Fomitopsis</taxon>
    </lineage>
</organism>
<evidence type="ECO:0008006" key="4">
    <source>
        <dbReference type="Google" id="ProtNLM"/>
    </source>
</evidence>
<feature type="region of interest" description="Disordered" evidence="1">
    <location>
        <begin position="331"/>
        <end position="356"/>
    </location>
</feature>
<accession>A0A165NHJ0</accession>
<evidence type="ECO:0000256" key="1">
    <source>
        <dbReference type="SAM" id="MobiDB-lite"/>
    </source>
</evidence>
<sequence>MVFFDSTQQATPNVQWQGSPGNDNSEGTSSDVGRETRSMAQSIHAGHEMIAEGSVTGGDSVPPVNDSKVAPKDRPWTRSPQIPALVWLTPIMGAPSESGNIEHDPTDAPARTLVPERQLRPLQEYQSLAKLCVRFLYAHFDCRSVEIPVRVPSATAVRSDEKLHAEGGQSVATGRTSKPLTKPTYVMRYASRSINQTLMENFFVVLMYHTQLHECVTFAALMLAHRLRCKFPLDEPRSVYGHKLFIAAFVVAAKVICEGFYANGQLARRMSKDVPKIMSFSAHNLLTGEANVCFVLRYFISINPELLVSFTNLVKTDYAGDGPYPRYDSWISGGAQSTAPDAEDNHPSDEDSEVEI</sequence>
<proteinExistence type="predicted"/>
<protein>
    <recommendedName>
        <fullName evidence="4">Cyclin N-terminal domain-containing protein</fullName>
    </recommendedName>
</protein>
<evidence type="ECO:0000313" key="3">
    <source>
        <dbReference type="Proteomes" id="UP000076727"/>
    </source>
</evidence>
<keyword evidence="3" id="KW-1185">Reference proteome</keyword>
<dbReference type="STRING" id="1314783.A0A165NHJ0"/>
<name>A0A165NHJ0_9APHY</name>
<feature type="region of interest" description="Disordered" evidence="1">
    <location>
        <begin position="53"/>
        <end position="76"/>
    </location>
</feature>
<gene>
    <name evidence="2" type="ORF">DAEQUDRAFT_739620</name>
</gene>
<reference evidence="2 3" key="1">
    <citation type="journal article" date="2016" name="Mol. Biol. Evol.">
        <title>Comparative Genomics of Early-Diverging Mushroom-Forming Fungi Provides Insights into the Origins of Lignocellulose Decay Capabilities.</title>
        <authorList>
            <person name="Nagy L.G."/>
            <person name="Riley R."/>
            <person name="Tritt A."/>
            <person name="Adam C."/>
            <person name="Daum C."/>
            <person name="Floudas D."/>
            <person name="Sun H."/>
            <person name="Yadav J.S."/>
            <person name="Pangilinan J."/>
            <person name="Larsson K.H."/>
            <person name="Matsuura K."/>
            <person name="Barry K."/>
            <person name="Labutti K."/>
            <person name="Kuo R."/>
            <person name="Ohm R.A."/>
            <person name="Bhattacharya S.S."/>
            <person name="Shirouzu T."/>
            <person name="Yoshinaga Y."/>
            <person name="Martin F.M."/>
            <person name="Grigoriev I.V."/>
            <person name="Hibbett D.S."/>
        </authorList>
    </citation>
    <scope>NUCLEOTIDE SEQUENCE [LARGE SCALE GENOMIC DNA]</scope>
    <source>
        <strain evidence="2 3">L-15889</strain>
    </source>
</reference>
<dbReference type="Proteomes" id="UP000076727">
    <property type="component" value="Unassembled WGS sequence"/>
</dbReference>
<feature type="compositionally biased region" description="Polar residues" evidence="1">
    <location>
        <begin position="1"/>
        <end position="31"/>
    </location>
</feature>
<dbReference type="OrthoDB" id="244495at2759"/>
<dbReference type="AlphaFoldDB" id="A0A165NHJ0"/>
<feature type="region of interest" description="Disordered" evidence="1">
    <location>
        <begin position="1"/>
        <end position="38"/>
    </location>
</feature>
<evidence type="ECO:0000313" key="2">
    <source>
        <dbReference type="EMBL" id="KZT66979.1"/>
    </source>
</evidence>